<dbReference type="PANTHER" id="PTHR11410">
    <property type="entry name" value="ATP SYNTHASE SUBUNIT A"/>
    <property type="match status" value="1"/>
</dbReference>
<evidence type="ECO:0000256" key="1">
    <source>
        <dbReference type="ARBA" id="ARBA00004141"/>
    </source>
</evidence>
<comment type="subcellular location">
    <subcellularLocation>
        <location evidence="11 12">Cell membrane</location>
        <topology evidence="11 12">Multi-pass membrane protein</topology>
    </subcellularLocation>
    <subcellularLocation>
        <location evidence="1">Membrane</location>
        <topology evidence="1">Multi-pass membrane protein</topology>
    </subcellularLocation>
</comment>
<evidence type="ECO:0000256" key="12">
    <source>
        <dbReference type="RuleBase" id="RU000483"/>
    </source>
</evidence>
<keyword evidence="3 11" id="KW-0813">Transport</keyword>
<sequence>MRLIEDEKQDEKADDHDHDHEVADAAHTGEGRDAHAVAKDPGEYTLQDGQDVFLDPAHLFHHVQDSYAYELPEFIGKHTDEEGHITSEVAVPNLTLLPKGYGKMSKFMLNELVVALICAGLFIWLAGKLRSGDRPKGRIWNLLETFVVFIRDEVAKPTIGEHDYRRFLPFLLTLFFFILGCNLLGMIPFVGSATGSLAVTAALALATLVVTAGSGMQKMGVVGFLKAQVPHMDLPAGLDKLLVPLMFVIEIFGFLVKHGVLAIRLFANMFAGHLVLAIFLAFIGVVSGSTLLFSVVSPIAVLAAIALSLLELFVAFLQAYVFTFLASLFIGSAQHAH</sequence>
<dbReference type="InterPro" id="IPR000568">
    <property type="entry name" value="ATP_synth_F0_asu"/>
</dbReference>
<dbReference type="InterPro" id="IPR035908">
    <property type="entry name" value="F0_ATP_A_sf"/>
</dbReference>
<keyword evidence="4 11" id="KW-0138">CF(0)</keyword>
<dbReference type="GO" id="GO:0046933">
    <property type="term" value="F:proton-transporting ATP synthase activity, rotational mechanism"/>
    <property type="evidence" value="ECO:0007669"/>
    <property type="project" value="UniProtKB-UniRule"/>
</dbReference>
<dbReference type="STRING" id="980251.GCA_001642875_01253"/>
<reference evidence="14 15" key="1">
    <citation type="submission" date="2019-08" db="EMBL/GenBank/DDBJ databases">
        <title>Deep-cultivation of Planctomycetes and their phenomic and genomic characterization uncovers novel biology.</title>
        <authorList>
            <person name="Wiegand S."/>
            <person name="Jogler M."/>
            <person name="Boedeker C."/>
            <person name="Pinto D."/>
            <person name="Vollmers J."/>
            <person name="Rivas-Marin E."/>
            <person name="Kohn T."/>
            <person name="Peeters S.H."/>
            <person name="Heuer A."/>
            <person name="Rast P."/>
            <person name="Oberbeckmann S."/>
            <person name="Bunk B."/>
            <person name="Jeske O."/>
            <person name="Meyerdierks A."/>
            <person name="Storesund J.E."/>
            <person name="Kallscheuer N."/>
            <person name="Luecker S."/>
            <person name="Lage O.M."/>
            <person name="Pohl T."/>
            <person name="Merkel B.J."/>
            <person name="Hornburger P."/>
            <person name="Mueller R.-W."/>
            <person name="Bruemmer F."/>
            <person name="Labrenz M."/>
            <person name="Spormann A.M."/>
            <person name="Op den Camp H."/>
            <person name="Overmann J."/>
            <person name="Amann R."/>
            <person name="Jetten M.S.M."/>
            <person name="Mascher T."/>
            <person name="Medema M.H."/>
            <person name="Devos D.P."/>
            <person name="Kaster A.-K."/>
            <person name="Ovreas L."/>
            <person name="Rohde M."/>
            <person name="Galperin M.Y."/>
            <person name="Jogler C."/>
        </authorList>
    </citation>
    <scope>NUCLEOTIDE SEQUENCE [LARGE SCALE GENOMIC DNA]</scope>
    <source>
        <strain evidence="14 15">FC18</strain>
    </source>
</reference>
<dbReference type="HAMAP" id="MF_01393">
    <property type="entry name" value="ATP_synth_a_bact"/>
    <property type="match status" value="1"/>
</dbReference>
<keyword evidence="5 11" id="KW-0812">Transmembrane</keyword>
<dbReference type="Pfam" id="PF00119">
    <property type="entry name" value="ATP-synt_A"/>
    <property type="match status" value="1"/>
</dbReference>
<evidence type="ECO:0000256" key="4">
    <source>
        <dbReference type="ARBA" id="ARBA00022547"/>
    </source>
</evidence>
<dbReference type="OrthoDB" id="9809130at2"/>
<evidence type="ECO:0000256" key="9">
    <source>
        <dbReference type="ARBA" id="ARBA00023136"/>
    </source>
</evidence>
<evidence type="ECO:0000256" key="10">
    <source>
        <dbReference type="ARBA" id="ARBA00023310"/>
    </source>
</evidence>
<evidence type="ECO:0000256" key="5">
    <source>
        <dbReference type="ARBA" id="ARBA00022692"/>
    </source>
</evidence>
<dbReference type="SUPFAM" id="SSF81336">
    <property type="entry name" value="F1F0 ATP synthase subunit A"/>
    <property type="match status" value="1"/>
</dbReference>
<feature type="transmembrane region" description="Helical" evidence="11">
    <location>
        <begin position="299"/>
        <end position="330"/>
    </location>
</feature>
<keyword evidence="7 11" id="KW-1133">Transmembrane helix</keyword>
<organism evidence="14 15">
    <name type="scientific">Mariniblastus fucicola</name>
    <dbReference type="NCBI Taxonomy" id="980251"/>
    <lineage>
        <taxon>Bacteria</taxon>
        <taxon>Pseudomonadati</taxon>
        <taxon>Planctomycetota</taxon>
        <taxon>Planctomycetia</taxon>
        <taxon>Pirellulales</taxon>
        <taxon>Pirellulaceae</taxon>
        <taxon>Mariniblastus</taxon>
    </lineage>
</organism>
<dbReference type="GO" id="GO:0005886">
    <property type="term" value="C:plasma membrane"/>
    <property type="evidence" value="ECO:0007669"/>
    <property type="project" value="UniProtKB-SubCell"/>
</dbReference>
<feature type="region of interest" description="Disordered" evidence="13">
    <location>
        <begin position="1"/>
        <end position="35"/>
    </location>
</feature>
<dbReference type="PRINTS" id="PR00123">
    <property type="entry name" value="ATPASEA"/>
</dbReference>
<evidence type="ECO:0000256" key="3">
    <source>
        <dbReference type="ARBA" id="ARBA00022448"/>
    </source>
</evidence>
<dbReference type="RefSeq" id="WP_087149626.1">
    <property type="nucleotide sequence ID" value="NZ_CP042912.1"/>
</dbReference>
<evidence type="ECO:0000256" key="2">
    <source>
        <dbReference type="ARBA" id="ARBA00006810"/>
    </source>
</evidence>
<dbReference type="EMBL" id="CP042912">
    <property type="protein sequence ID" value="QEG24399.1"/>
    <property type="molecule type" value="Genomic_DNA"/>
</dbReference>
<keyword evidence="6 11" id="KW-0375">Hydrogen ion transport</keyword>
<evidence type="ECO:0000256" key="13">
    <source>
        <dbReference type="SAM" id="MobiDB-lite"/>
    </source>
</evidence>
<evidence type="ECO:0000256" key="11">
    <source>
        <dbReference type="HAMAP-Rule" id="MF_01393"/>
    </source>
</evidence>
<dbReference type="InterPro" id="IPR045083">
    <property type="entry name" value="ATP_synth_F0_asu_bact/mt"/>
</dbReference>
<dbReference type="AlphaFoldDB" id="A0A5B9PFQ9"/>
<comment type="function">
    <text evidence="11 12">Key component of the proton channel; it plays a direct role in the translocation of protons across the membrane.</text>
</comment>
<keyword evidence="15" id="KW-1185">Reference proteome</keyword>
<name>A0A5B9PFQ9_9BACT</name>
<evidence type="ECO:0000313" key="15">
    <source>
        <dbReference type="Proteomes" id="UP000322214"/>
    </source>
</evidence>
<evidence type="ECO:0000313" key="14">
    <source>
        <dbReference type="EMBL" id="QEG24399.1"/>
    </source>
</evidence>
<keyword evidence="11" id="KW-1003">Cell membrane</keyword>
<dbReference type="PANTHER" id="PTHR11410:SF0">
    <property type="entry name" value="ATP SYNTHASE SUBUNIT A"/>
    <property type="match status" value="1"/>
</dbReference>
<dbReference type="Gene3D" id="1.20.120.220">
    <property type="entry name" value="ATP synthase, F0 complex, subunit A"/>
    <property type="match status" value="1"/>
</dbReference>
<comment type="similarity">
    <text evidence="2 11 12">Belongs to the ATPase A chain family.</text>
</comment>
<feature type="transmembrane region" description="Helical" evidence="11">
    <location>
        <begin position="197"/>
        <end position="216"/>
    </location>
</feature>
<keyword evidence="8 11" id="KW-0406">Ion transport</keyword>
<keyword evidence="9 11" id="KW-0472">Membrane</keyword>
<dbReference type="NCBIfam" id="TIGR01131">
    <property type="entry name" value="ATP_synt_6_or_A"/>
    <property type="match status" value="1"/>
</dbReference>
<feature type="transmembrane region" description="Helical" evidence="11">
    <location>
        <begin position="167"/>
        <end position="190"/>
    </location>
</feature>
<proteinExistence type="inferred from homology"/>
<evidence type="ECO:0000256" key="8">
    <source>
        <dbReference type="ARBA" id="ARBA00023065"/>
    </source>
</evidence>
<dbReference type="GO" id="GO:0045259">
    <property type="term" value="C:proton-transporting ATP synthase complex"/>
    <property type="evidence" value="ECO:0007669"/>
    <property type="project" value="UniProtKB-KW"/>
</dbReference>
<evidence type="ECO:0000256" key="7">
    <source>
        <dbReference type="ARBA" id="ARBA00022989"/>
    </source>
</evidence>
<keyword evidence="10 11" id="KW-0066">ATP synthesis</keyword>
<dbReference type="CDD" id="cd00310">
    <property type="entry name" value="ATP-synt_Fo_a_6"/>
    <property type="match status" value="1"/>
</dbReference>
<dbReference type="Proteomes" id="UP000322214">
    <property type="component" value="Chromosome"/>
</dbReference>
<protein>
    <recommendedName>
        <fullName evidence="11 12">ATP synthase subunit a</fullName>
    </recommendedName>
    <alternativeName>
        <fullName evidence="11">ATP synthase F0 sector subunit a</fullName>
    </alternativeName>
    <alternativeName>
        <fullName evidence="11">F-ATPase subunit 6</fullName>
    </alternativeName>
</protein>
<evidence type="ECO:0000256" key="6">
    <source>
        <dbReference type="ARBA" id="ARBA00022781"/>
    </source>
</evidence>
<gene>
    <name evidence="11 14" type="primary">atpB</name>
    <name evidence="14" type="ORF">MFFC18_43180</name>
</gene>
<feature type="transmembrane region" description="Helical" evidence="11">
    <location>
        <begin position="241"/>
        <end position="267"/>
    </location>
</feature>
<accession>A0A5B9PFQ9</accession>
<dbReference type="KEGG" id="mff:MFFC18_43180"/>
<feature type="transmembrane region" description="Helical" evidence="11">
    <location>
        <begin position="107"/>
        <end position="127"/>
    </location>
</feature>
<feature type="transmembrane region" description="Helical" evidence="11">
    <location>
        <begin position="274"/>
        <end position="293"/>
    </location>
</feature>